<sequence>MVSVVHSFLLTVKLLEDPLYYLQDVVAPGKMLFGRGTIFVNLNDMVFCVLKAHFCYNGWSRSIDSHLCYNEWSRSIN</sequence>
<keyword evidence="2" id="KW-1185">Reference proteome</keyword>
<dbReference type="AlphaFoldDB" id="A0AAE1TG49"/>
<organism evidence="1 2">
    <name type="scientific">Acacia crassicarpa</name>
    <name type="common">northern wattle</name>
    <dbReference type="NCBI Taxonomy" id="499986"/>
    <lineage>
        <taxon>Eukaryota</taxon>
        <taxon>Viridiplantae</taxon>
        <taxon>Streptophyta</taxon>
        <taxon>Embryophyta</taxon>
        <taxon>Tracheophyta</taxon>
        <taxon>Spermatophyta</taxon>
        <taxon>Magnoliopsida</taxon>
        <taxon>eudicotyledons</taxon>
        <taxon>Gunneridae</taxon>
        <taxon>Pentapetalae</taxon>
        <taxon>rosids</taxon>
        <taxon>fabids</taxon>
        <taxon>Fabales</taxon>
        <taxon>Fabaceae</taxon>
        <taxon>Caesalpinioideae</taxon>
        <taxon>mimosoid clade</taxon>
        <taxon>Acacieae</taxon>
        <taxon>Acacia</taxon>
    </lineage>
</organism>
<gene>
    <name evidence="1" type="ORF">QN277_000544</name>
</gene>
<evidence type="ECO:0000313" key="2">
    <source>
        <dbReference type="Proteomes" id="UP001293593"/>
    </source>
</evidence>
<evidence type="ECO:0000313" key="1">
    <source>
        <dbReference type="EMBL" id="KAK4283611.1"/>
    </source>
</evidence>
<reference evidence="1" key="1">
    <citation type="submission" date="2023-10" db="EMBL/GenBank/DDBJ databases">
        <title>Chromosome-level genome of the transformable northern wattle, Acacia crassicarpa.</title>
        <authorList>
            <person name="Massaro I."/>
            <person name="Sinha N.R."/>
            <person name="Poethig S."/>
            <person name="Leichty A.R."/>
        </authorList>
    </citation>
    <scope>NUCLEOTIDE SEQUENCE</scope>
    <source>
        <strain evidence="1">Acra3RX</strain>
        <tissue evidence="1">Leaf</tissue>
    </source>
</reference>
<proteinExistence type="predicted"/>
<comment type="caution">
    <text evidence="1">The sequence shown here is derived from an EMBL/GenBank/DDBJ whole genome shotgun (WGS) entry which is preliminary data.</text>
</comment>
<name>A0AAE1TG49_9FABA</name>
<protein>
    <submittedName>
        <fullName evidence="1">Uncharacterized protein</fullName>
    </submittedName>
</protein>
<dbReference type="Proteomes" id="UP001293593">
    <property type="component" value="Unassembled WGS sequence"/>
</dbReference>
<dbReference type="EMBL" id="JAWXYG010000001">
    <property type="protein sequence ID" value="KAK4283611.1"/>
    <property type="molecule type" value="Genomic_DNA"/>
</dbReference>
<accession>A0AAE1TG49</accession>